<dbReference type="GO" id="GO:0005634">
    <property type="term" value="C:nucleus"/>
    <property type="evidence" value="ECO:0007669"/>
    <property type="project" value="UniProtKB-SubCell"/>
</dbReference>
<dbReference type="EMBL" id="LN624816">
    <property type="protein sequence ID" value="CEH19752.1"/>
    <property type="molecule type" value="mRNA"/>
</dbReference>
<dbReference type="FunFam" id="4.10.280.10:FF:000025">
    <property type="entry name" value="protein atonal homolog 7"/>
    <property type="match status" value="1"/>
</dbReference>
<evidence type="ECO:0000259" key="9">
    <source>
        <dbReference type="PROSITE" id="PS50888"/>
    </source>
</evidence>
<dbReference type="GO" id="GO:0046982">
    <property type="term" value="F:protein heterodimerization activity"/>
    <property type="evidence" value="ECO:0007669"/>
    <property type="project" value="UniProtKB-ARBA"/>
</dbReference>
<evidence type="ECO:0000256" key="6">
    <source>
        <dbReference type="ARBA" id="ARBA00023163"/>
    </source>
</evidence>
<dbReference type="GO" id="GO:0016360">
    <property type="term" value="P:sensory organ precursor cell fate determination"/>
    <property type="evidence" value="ECO:0007669"/>
    <property type="project" value="UniProtKB-ARBA"/>
</dbReference>
<keyword evidence="4" id="KW-0524">Neurogenesis</keyword>
<keyword evidence="5" id="KW-0805">Transcription regulation</keyword>
<evidence type="ECO:0000256" key="8">
    <source>
        <dbReference type="SAM" id="MobiDB-lite"/>
    </source>
</evidence>
<organism evidence="10">
    <name type="scientific">Cupiennius salei</name>
    <name type="common">American wandering spider</name>
    <dbReference type="NCBI Taxonomy" id="6928"/>
    <lineage>
        <taxon>Eukaryota</taxon>
        <taxon>Metazoa</taxon>
        <taxon>Ecdysozoa</taxon>
        <taxon>Arthropoda</taxon>
        <taxon>Chelicerata</taxon>
        <taxon>Arachnida</taxon>
        <taxon>Araneae</taxon>
        <taxon>Araneomorphae</taxon>
        <taxon>Entelegynae</taxon>
        <taxon>Lycosoidea</taxon>
        <taxon>Ctenidae</taxon>
        <taxon>Cupiennius</taxon>
    </lineage>
</organism>
<dbReference type="Gene3D" id="4.10.280.10">
    <property type="entry name" value="Helix-loop-helix DNA-binding domain"/>
    <property type="match status" value="1"/>
</dbReference>
<dbReference type="GO" id="GO:0000981">
    <property type="term" value="F:DNA-binding transcription factor activity, RNA polymerase II-specific"/>
    <property type="evidence" value="ECO:0007669"/>
    <property type="project" value="TreeGrafter"/>
</dbReference>
<dbReference type="InterPro" id="IPR050359">
    <property type="entry name" value="bHLH_transcription_factors"/>
</dbReference>
<dbReference type="PROSITE" id="PS50888">
    <property type="entry name" value="BHLH"/>
    <property type="match status" value="1"/>
</dbReference>
<sequence>MNSFMTLLNRSEFYSAENLVPFDDTFSKPLYMTDDFSMNVEKSQPVIERLNFSENSSEDEIILTDLSSSAADKCMKTPDNNISISSQFGDESDSSCSTKTNHSLETSSRSRKAPTQRKSRVKKATNTKTDRPKTIPRSAPPPTVLKKRRLAANARERRRMQSLNLAFDRLRDVVPSIGDDRKLSKYETLQMAQTYITALCELLQRD</sequence>
<dbReference type="InterPro" id="IPR036638">
    <property type="entry name" value="HLH_DNA-bd_sf"/>
</dbReference>
<feature type="compositionally biased region" description="Basic residues" evidence="8">
    <location>
        <begin position="109"/>
        <end position="125"/>
    </location>
</feature>
<reference evidence="10" key="2">
    <citation type="submission" date="2015-05" db="EMBL/GenBank/DDBJ databases">
        <title>Not all spider eyes have evolved equally: expression of retinal determination genes in the primary and secondary eyes of Cupiennius salei Keyserling (1877).</title>
        <authorList>
            <person name="Samadi L."/>
            <person name="Schmid A."/>
            <person name="Eriksson B.J."/>
        </authorList>
    </citation>
    <scope>NUCLEOTIDE SEQUENCE</scope>
    <source>
        <strain evidence="10">Cs3</strain>
    </source>
</reference>
<feature type="compositionally biased region" description="Polar residues" evidence="8">
    <location>
        <begin position="85"/>
        <end position="107"/>
    </location>
</feature>
<name>A0A0F7TB03_CUPSA</name>
<keyword evidence="3" id="KW-0221">Differentiation</keyword>
<evidence type="ECO:0000256" key="5">
    <source>
        <dbReference type="ARBA" id="ARBA00023015"/>
    </source>
</evidence>
<dbReference type="SUPFAM" id="SSF47459">
    <property type="entry name" value="HLH, helix-loop-helix DNA-binding domain"/>
    <property type="match status" value="1"/>
</dbReference>
<comment type="subcellular location">
    <subcellularLocation>
        <location evidence="1">Nucleus</location>
    </subcellularLocation>
</comment>
<keyword evidence="6" id="KW-0804">Transcription</keyword>
<dbReference type="AlphaFoldDB" id="A0A0F7TB03"/>
<evidence type="ECO:0000256" key="3">
    <source>
        <dbReference type="ARBA" id="ARBA00022782"/>
    </source>
</evidence>
<protein>
    <submittedName>
        <fullName evidence="10">Cs-atonal b</fullName>
    </submittedName>
</protein>
<dbReference type="Pfam" id="PF00010">
    <property type="entry name" value="HLH"/>
    <property type="match status" value="1"/>
</dbReference>
<feature type="domain" description="BHLH" evidence="9">
    <location>
        <begin position="147"/>
        <end position="199"/>
    </location>
</feature>
<dbReference type="GO" id="GO:0070888">
    <property type="term" value="F:E-box binding"/>
    <property type="evidence" value="ECO:0007669"/>
    <property type="project" value="TreeGrafter"/>
</dbReference>
<dbReference type="SMART" id="SM00353">
    <property type="entry name" value="HLH"/>
    <property type="match status" value="1"/>
</dbReference>
<evidence type="ECO:0000256" key="4">
    <source>
        <dbReference type="ARBA" id="ARBA00022902"/>
    </source>
</evidence>
<evidence type="ECO:0000256" key="7">
    <source>
        <dbReference type="ARBA" id="ARBA00023242"/>
    </source>
</evidence>
<dbReference type="GO" id="GO:0045944">
    <property type="term" value="P:positive regulation of transcription by RNA polymerase II"/>
    <property type="evidence" value="ECO:0007669"/>
    <property type="project" value="TreeGrafter"/>
</dbReference>
<keyword evidence="2" id="KW-0217">Developmental protein</keyword>
<evidence type="ECO:0000313" key="10">
    <source>
        <dbReference type="EMBL" id="CEH19752.1"/>
    </source>
</evidence>
<dbReference type="CDD" id="cd19715">
    <property type="entry name" value="bHLH_TS_amos_like"/>
    <property type="match status" value="1"/>
</dbReference>
<accession>A0A0F7TB03</accession>
<dbReference type="GO" id="GO:0061564">
    <property type="term" value="P:axon development"/>
    <property type="evidence" value="ECO:0007669"/>
    <property type="project" value="TreeGrafter"/>
</dbReference>
<evidence type="ECO:0000256" key="2">
    <source>
        <dbReference type="ARBA" id="ARBA00022473"/>
    </source>
</evidence>
<dbReference type="PANTHER" id="PTHR19290">
    <property type="entry name" value="BASIC HELIX-LOOP-HELIX PROTEIN NEUROGENIN-RELATED"/>
    <property type="match status" value="1"/>
</dbReference>
<dbReference type="PANTHER" id="PTHR19290:SF162">
    <property type="entry name" value="TRANSCRIPTION FACTOR ATOH7"/>
    <property type="match status" value="1"/>
</dbReference>
<gene>
    <name evidence="10" type="primary">Cs-atonal b</name>
</gene>
<evidence type="ECO:0000256" key="1">
    <source>
        <dbReference type="ARBA" id="ARBA00004123"/>
    </source>
</evidence>
<dbReference type="InterPro" id="IPR011598">
    <property type="entry name" value="bHLH_dom"/>
</dbReference>
<proteinExistence type="evidence at transcript level"/>
<keyword evidence="7" id="KW-0539">Nucleus</keyword>
<feature type="region of interest" description="Disordered" evidence="8">
    <location>
        <begin position="85"/>
        <end position="142"/>
    </location>
</feature>
<reference evidence="10" key="1">
    <citation type="submission" date="2014-10" db="EMBL/GenBank/DDBJ databases">
        <authorList>
            <person name="Eriksson J."/>
        </authorList>
    </citation>
    <scope>NUCLEOTIDE SEQUENCE</scope>
    <source>
        <strain evidence="10">Cs3</strain>
    </source>
</reference>